<evidence type="ECO:0000313" key="12">
    <source>
        <dbReference type="Proteomes" id="UP001597227"/>
    </source>
</evidence>
<comment type="similarity">
    <text evidence="7">Belongs to the DNA polymerase HolA subunit family.</text>
</comment>
<evidence type="ECO:0000259" key="9">
    <source>
        <dbReference type="Pfam" id="PF06144"/>
    </source>
</evidence>
<dbReference type="PANTHER" id="PTHR34388:SF1">
    <property type="entry name" value="DNA POLYMERASE III SUBUNIT DELTA"/>
    <property type="match status" value="1"/>
</dbReference>
<keyword evidence="5" id="KW-0235">DNA replication</keyword>
<dbReference type="SUPFAM" id="SSF48019">
    <property type="entry name" value="post-AAA+ oligomerization domain-like"/>
    <property type="match status" value="1"/>
</dbReference>
<evidence type="ECO:0000259" key="10">
    <source>
        <dbReference type="Pfam" id="PF21694"/>
    </source>
</evidence>
<sequence length="338" mass="38868">MNLELWKKIKKRQFAPVYLLHGSETFLIQETKELLIKYSIEEEEKDFNLSIFDLEETPVEIALADAETLPFMGERRLVILQNPHFLTAEKSKEKVEHNVTVLEQYLNEPAPFTILVVTAPYEKLDERKKIVKQLKKNAEVLTVNTLSEKDLHSWITERTNQHQVTISPSAIQELLHVAGTNLMNITQEIDKMCLYLGGNGAITEETVKLLVPRSLEQNIFSLIDKVVNRKLDEALRIFYDLLQNNEEPIKILSLLATQFRLIFQVKELSRQGYGQQQIAGNLKVHPFRVKLAGGQANLFTQEELLGILSQLAEADYEMKNGKKDKKLILELFIMKLGK</sequence>
<protein>
    <recommendedName>
        <fullName evidence="2">DNA polymerase III subunit delta</fullName>
        <ecNumber evidence="1">2.7.7.7</ecNumber>
    </recommendedName>
</protein>
<dbReference type="InterPro" id="IPR008921">
    <property type="entry name" value="DNA_pol3_clamp-load_cplx_C"/>
</dbReference>
<feature type="domain" description="DNA polymerase III delta N-terminal" evidence="9">
    <location>
        <begin position="18"/>
        <end position="143"/>
    </location>
</feature>
<dbReference type="Pfam" id="PF06144">
    <property type="entry name" value="DNA_pol3_delta"/>
    <property type="match status" value="1"/>
</dbReference>
<keyword evidence="12" id="KW-1185">Reference proteome</keyword>
<evidence type="ECO:0000256" key="2">
    <source>
        <dbReference type="ARBA" id="ARBA00017703"/>
    </source>
</evidence>
<accession>A0ABW4MTC6</accession>
<name>A0ABW4MTC6_9BACI</name>
<reference evidence="12" key="1">
    <citation type="journal article" date="2019" name="Int. J. Syst. Evol. Microbiol.">
        <title>The Global Catalogue of Microorganisms (GCM) 10K type strain sequencing project: providing services to taxonomists for standard genome sequencing and annotation.</title>
        <authorList>
            <consortium name="The Broad Institute Genomics Platform"/>
            <consortium name="The Broad Institute Genome Sequencing Center for Infectious Disease"/>
            <person name="Wu L."/>
            <person name="Ma J."/>
        </authorList>
    </citation>
    <scope>NUCLEOTIDE SEQUENCE [LARGE SCALE GENOMIC DNA]</scope>
    <source>
        <strain evidence="12">CCUG 15531</strain>
    </source>
</reference>
<dbReference type="RefSeq" id="WP_388041215.1">
    <property type="nucleotide sequence ID" value="NZ_JBHUEK010000031.1"/>
</dbReference>
<dbReference type="SUPFAM" id="SSF52540">
    <property type="entry name" value="P-loop containing nucleoside triphosphate hydrolases"/>
    <property type="match status" value="1"/>
</dbReference>
<evidence type="ECO:0000256" key="1">
    <source>
        <dbReference type="ARBA" id="ARBA00012417"/>
    </source>
</evidence>
<dbReference type="InterPro" id="IPR010372">
    <property type="entry name" value="DNA_pol3_delta_N"/>
</dbReference>
<dbReference type="Gene3D" id="1.20.272.10">
    <property type="match status" value="1"/>
</dbReference>
<proteinExistence type="inferred from homology"/>
<dbReference type="Gene3D" id="1.10.8.60">
    <property type="match status" value="1"/>
</dbReference>
<comment type="catalytic activity">
    <reaction evidence="8">
        <text>DNA(n) + a 2'-deoxyribonucleoside 5'-triphosphate = DNA(n+1) + diphosphate</text>
        <dbReference type="Rhea" id="RHEA:22508"/>
        <dbReference type="Rhea" id="RHEA-COMP:17339"/>
        <dbReference type="Rhea" id="RHEA-COMP:17340"/>
        <dbReference type="ChEBI" id="CHEBI:33019"/>
        <dbReference type="ChEBI" id="CHEBI:61560"/>
        <dbReference type="ChEBI" id="CHEBI:173112"/>
        <dbReference type="EC" id="2.7.7.7"/>
    </reaction>
</comment>
<dbReference type="InterPro" id="IPR027417">
    <property type="entry name" value="P-loop_NTPase"/>
</dbReference>
<keyword evidence="6" id="KW-0239">DNA-directed DNA polymerase</keyword>
<gene>
    <name evidence="11" type="primary">holA</name>
    <name evidence="11" type="ORF">ACFSFW_21450</name>
</gene>
<evidence type="ECO:0000256" key="6">
    <source>
        <dbReference type="ARBA" id="ARBA00022932"/>
    </source>
</evidence>
<dbReference type="Pfam" id="PF21694">
    <property type="entry name" value="DNA_pol3_delta_C"/>
    <property type="match status" value="1"/>
</dbReference>
<dbReference type="InterPro" id="IPR048466">
    <property type="entry name" value="DNA_pol3_delta-like_C"/>
</dbReference>
<dbReference type="GO" id="GO:0003887">
    <property type="term" value="F:DNA-directed DNA polymerase activity"/>
    <property type="evidence" value="ECO:0007669"/>
    <property type="project" value="UniProtKB-EC"/>
</dbReference>
<evidence type="ECO:0000256" key="8">
    <source>
        <dbReference type="ARBA" id="ARBA00049244"/>
    </source>
</evidence>
<evidence type="ECO:0000256" key="5">
    <source>
        <dbReference type="ARBA" id="ARBA00022705"/>
    </source>
</evidence>
<evidence type="ECO:0000256" key="7">
    <source>
        <dbReference type="ARBA" id="ARBA00034754"/>
    </source>
</evidence>
<dbReference type="NCBIfam" id="TIGR01128">
    <property type="entry name" value="holA"/>
    <property type="match status" value="1"/>
</dbReference>
<dbReference type="Proteomes" id="UP001597227">
    <property type="component" value="Unassembled WGS sequence"/>
</dbReference>
<keyword evidence="3 11" id="KW-0808">Transferase</keyword>
<dbReference type="PANTHER" id="PTHR34388">
    <property type="entry name" value="DNA POLYMERASE III SUBUNIT DELTA"/>
    <property type="match status" value="1"/>
</dbReference>
<dbReference type="InterPro" id="IPR005790">
    <property type="entry name" value="DNA_polIII_delta"/>
</dbReference>
<keyword evidence="4 11" id="KW-0548">Nucleotidyltransferase</keyword>
<comment type="caution">
    <text evidence="11">The sequence shown here is derived from an EMBL/GenBank/DDBJ whole genome shotgun (WGS) entry which is preliminary data.</text>
</comment>
<evidence type="ECO:0000256" key="3">
    <source>
        <dbReference type="ARBA" id="ARBA00022679"/>
    </source>
</evidence>
<evidence type="ECO:0000256" key="4">
    <source>
        <dbReference type="ARBA" id="ARBA00022695"/>
    </source>
</evidence>
<dbReference type="Gene3D" id="3.40.50.300">
    <property type="entry name" value="P-loop containing nucleotide triphosphate hydrolases"/>
    <property type="match status" value="1"/>
</dbReference>
<organism evidence="11 12">
    <name type="scientific">Fredinandcohnia salidurans</name>
    <dbReference type="NCBI Taxonomy" id="2595041"/>
    <lineage>
        <taxon>Bacteria</taxon>
        <taxon>Bacillati</taxon>
        <taxon>Bacillota</taxon>
        <taxon>Bacilli</taxon>
        <taxon>Bacillales</taxon>
        <taxon>Bacillaceae</taxon>
        <taxon>Fredinandcohnia</taxon>
    </lineage>
</organism>
<feature type="domain" description="DNA polymerase III delta subunit-like C-terminal" evidence="10">
    <location>
        <begin position="216"/>
        <end position="336"/>
    </location>
</feature>
<dbReference type="EC" id="2.7.7.7" evidence="1"/>
<evidence type="ECO:0000313" key="11">
    <source>
        <dbReference type="EMBL" id="MFD1781227.1"/>
    </source>
</evidence>
<dbReference type="EMBL" id="JBHUEK010000031">
    <property type="protein sequence ID" value="MFD1781227.1"/>
    <property type="molecule type" value="Genomic_DNA"/>
</dbReference>